<name>A0A2K9LSC9_9VIRU</name>
<sequence length="256" mass="29213">MARRFKARRRGRRFRRRGRKFIKKFGHKIPRTVHPRSDKNYIQLTRPLILSLTDTNIFQDNFAFFTPNGLSLQNSGQTYDGWNEFAALYQFYKVIGIQFQYWPFYTNSSVPVFNSTLMTPAVVAGGPPPSPLCFIIDSDDSYQLIDSYNQSFFYRPHFMRDITKPWSIYFKAPKLPVSIINSGNNSTLALPGVLNCSNPPNTSCYALGQSGMPSIKLHWSAINTSQTGNFASGYNLGLLKVTMHVMFHKVVDPNVE</sequence>
<protein>
    <submittedName>
        <fullName evidence="1">Capsid</fullName>
    </submittedName>
</protein>
<reference evidence="1" key="1">
    <citation type="submission" date="2017-01" db="EMBL/GenBank/DDBJ databases">
        <title>High-throughput sequencing uncovers low homogeneity in the biogeography of single-stranded DNA viruses.</title>
        <authorList>
            <person name="Pearson V.M."/>
            <person name="Rokyta D.R."/>
        </authorList>
    </citation>
    <scope>NUCLEOTIDE SEQUENCE</scope>
</reference>
<evidence type="ECO:0000313" key="1">
    <source>
        <dbReference type="EMBL" id="AUM61772.1"/>
    </source>
</evidence>
<proteinExistence type="predicted"/>
<gene>
    <name evidence="1" type="primary">Cap</name>
</gene>
<accession>A0A2K9LSC9</accession>
<organism evidence="1">
    <name type="scientific">uncultured virus</name>
    <dbReference type="NCBI Taxonomy" id="340016"/>
    <lineage>
        <taxon>Viruses</taxon>
        <taxon>environmental samples</taxon>
    </lineage>
</organism>
<dbReference type="EMBL" id="KY487852">
    <property type="protein sequence ID" value="AUM61772.1"/>
    <property type="molecule type" value="Genomic_DNA"/>
</dbReference>